<dbReference type="InterPro" id="IPR001128">
    <property type="entry name" value="Cyt_P450"/>
</dbReference>
<dbReference type="InterPro" id="IPR050529">
    <property type="entry name" value="CYP450_sterol_14alpha_dmase"/>
</dbReference>
<evidence type="ECO:0000256" key="2">
    <source>
        <dbReference type="ARBA" id="ARBA00010617"/>
    </source>
</evidence>
<dbReference type="OrthoDB" id="3366823at2759"/>
<keyword evidence="4 6" id="KW-0479">Metal-binding</keyword>
<gene>
    <name evidence="7" type="ORF">CALVIDRAFT_395821</name>
</gene>
<dbReference type="EMBL" id="KV417344">
    <property type="protein sequence ID" value="KZO90346.1"/>
    <property type="molecule type" value="Genomic_DNA"/>
</dbReference>
<dbReference type="GO" id="GO:0016705">
    <property type="term" value="F:oxidoreductase activity, acting on paired donors, with incorporation or reduction of molecular oxygen"/>
    <property type="evidence" value="ECO:0007669"/>
    <property type="project" value="InterPro"/>
</dbReference>
<evidence type="ECO:0000256" key="3">
    <source>
        <dbReference type="ARBA" id="ARBA00022617"/>
    </source>
</evidence>
<dbReference type="PANTHER" id="PTHR24304:SF4">
    <property type="entry name" value="CYTOCHROME P450"/>
    <property type="match status" value="1"/>
</dbReference>
<name>A0A167GA98_CALVF</name>
<dbReference type="GO" id="GO:0008395">
    <property type="term" value="F:steroid hydroxylase activity"/>
    <property type="evidence" value="ECO:0007669"/>
    <property type="project" value="TreeGrafter"/>
</dbReference>
<dbReference type="Proteomes" id="UP000076738">
    <property type="component" value="Unassembled WGS sequence"/>
</dbReference>
<keyword evidence="8" id="KW-1185">Reference proteome</keyword>
<dbReference type="Gene3D" id="1.10.630.10">
    <property type="entry name" value="Cytochrome P450"/>
    <property type="match status" value="1"/>
</dbReference>
<comment type="cofactor">
    <cofactor evidence="1 6">
        <name>heme</name>
        <dbReference type="ChEBI" id="CHEBI:30413"/>
    </cofactor>
</comment>
<sequence>MQPLLLIASFVLAGSYVLYRTLRPKRSANPDGLLDPPSAFYPLPYFGCALAYGADPGKFGRENELRHGPIFATKMLGRKATFVTSAPVIAALYKNSKAAQHDPIRQEIPIRMFGIAPYAVQHERLPYDGFPLFDKALSFTSVKPLSAAFSQHFWKRLSGTDAFQKTLPGGTSTIRFTRFLFPLVFAATCEVFLGPRFDADGAYADFEVFDEQIFKFLAGVPPAMAPAAFRSRARVRDALSAYLTSAWTPDAGEEHGGFLADASPLLSELVGRFHGWKFATDDQAGHLLSIIWGFQPNLVWTIYWLFLHVLQDETRTARLRAEISTAMTGVFNSDLKQLLAAEPAVFERKEFALLSSALNETLRLCGSATSMRRVVEDFVITAASTKGQGEPTAYLLRKGEDAYAITRTVHMDPDLYENPETFQIDRFLAEDGTCTRKFYKNGKHVANNLMGWGGGVSKCAGRYYATHAVKLCVILMFHHFDIQHTHNCTFDGRQQTTAAVPDMDMSRIGMLTAKADVVLSLRRLV</sequence>
<dbReference type="GO" id="GO:0020037">
    <property type="term" value="F:heme binding"/>
    <property type="evidence" value="ECO:0007669"/>
    <property type="project" value="InterPro"/>
</dbReference>
<dbReference type="PRINTS" id="PR00465">
    <property type="entry name" value="EP450IV"/>
</dbReference>
<proteinExistence type="inferred from homology"/>
<keyword evidence="3 6" id="KW-0349">Heme</keyword>
<evidence type="ECO:0000313" key="8">
    <source>
        <dbReference type="Proteomes" id="UP000076738"/>
    </source>
</evidence>
<dbReference type="AlphaFoldDB" id="A0A167GA98"/>
<dbReference type="InterPro" id="IPR036396">
    <property type="entry name" value="Cyt_P450_sf"/>
</dbReference>
<evidence type="ECO:0000313" key="7">
    <source>
        <dbReference type="EMBL" id="KZO90346.1"/>
    </source>
</evidence>
<dbReference type="InterPro" id="IPR002403">
    <property type="entry name" value="Cyt_P450_E_grp-IV"/>
</dbReference>
<organism evidence="7 8">
    <name type="scientific">Calocera viscosa (strain TUFC12733)</name>
    <dbReference type="NCBI Taxonomy" id="1330018"/>
    <lineage>
        <taxon>Eukaryota</taxon>
        <taxon>Fungi</taxon>
        <taxon>Dikarya</taxon>
        <taxon>Basidiomycota</taxon>
        <taxon>Agaricomycotina</taxon>
        <taxon>Dacrymycetes</taxon>
        <taxon>Dacrymycetales</taxon>
        <taxon>Dacrymycetaceae</taxon>
        <taxon>Calocera</taxon>
    </lineage>
</organism>
<reference evidence="7 8" key="1">
    <citation type="journal article" date="2016" name="Mol. Biol. Evol.">
        <title>Comparative Genomics of Early-Diverging Mushroom-Forming Fungi Provides Insights into the Origins of Lignocellulose Decay Capabilities.</title>
        <authorList>
            <person name="Nagy L.G."/>
            <person name="Riley R."/>
            <person name="Tritt A."/>
            <person name="Adam C."/>
            <person name="Daum C."/>
            <person name="Floudas D."/>
            <person name="Sun H."/>
            <person name="Yadav J.S."/>
            <person name="Pangilinan J."/>
            <person name="Larsson K.H."/>
            <person name="Matsuura K."/>
            <person name="Barry K."/>
            <person name="Labutti K."/>
            <person name="Kuo R."/>
            <person name="Ohm R.A."/>
            <person name="Bhattacharya S.S."/>
            <person name="Shirouzu T."/>
            <person name="Yoshinaga Y."/>
            <person name="Martin F.M."/>
            <person name="Grigoriev I.V."/>
            <person name="Hibbett D.S."/>
        </authorList>
    </citation>
    <scope>NUCLEOTIDE SEQUENCE [LARGE SCALE GENOMIC DNA]</scope>
    <source>
        <strain evidence="7 8">TUFC12733</strain>
    </source>
</reference>
<feature type="binding site" description="axial binding residue" evidence="6">
    <location>
        <position position="459"/>
    </location>
    <ligand>
        <name>heme</name>
        <dbReference type="ChEBI" id="CHEBI:30413"/>
    </ligand>
    <ligandPart>
        <name>Fe</name>
        <dbReference type="ChEBI" id="CHEBI:18248"/>
    </ligandPart>
</feature>
<evidence type="ECO:0000256" key="6">
    <source>
        <dbReference type="PIRSR" id="PIRSR602403-1"/>
    </source>
</evidence>
<evidence type="ECO:0000256" key="1">
    <source>
        <dbReference type="ARBA" id="ARBA00001971"/>
    </source>
</evidence>
<keyword evidence="5 6" id="KW-0408">Iron</keyword>
<evidence type="ECO:0000256" key="4">
    <source>
        <dbReference type="ARBA" id="ARBA00022723"/>
    </source>
</evidence>
<dbReference type="Pfam" id="PF00067">
    <property type="entry name" value="p450"/>
    <property type="match status" value="1"/>
</dbReference>
<accession>A0A167GA98</accession>
<protein>
    <submittedName>
        <fullName evidence="7">Cytochrome P450</fullName>
    </submittedName>
</protein>
<dbReference type="SUPFAM" id="SSF48264">
    <property type="entry name" value="Cytochrome P450"/>
    <property type="match status" value="1"/>
</dbReference>
<dbReference type="PANTHER" id="PTHR24304">
    <property type="entry name" value="CYTOCHROME P450 FAMILY 7"/>
    <property type="match status" value="1"/>
</dbReference>
<dbReference type="GO" id="GO:0005506">
    <property type="term" value="F:iron ion binding"/>
    <property type="evidence" value="ECO:0007669"/>
    <property type="project" value="InterPro"/>
</dbReference>
<comment type="similarity">
    <text evidence="2">Belongs to the cytochrome P450 family.</text>
</comment>
<evidence type="ECO:0000256" key="5">
    <source>
        <dbReference type="ARBA" id="ARBA00023004"/>
    </source>
</evidence>
<dbReference type="STRING" id="1330018.A0A167GA98"/>